<evidence type="ECO:0000313" key="16">
    <source>
        <dbReference type="Proteomes" id="UP001151699"/>
    </source>
</evidence>
<evidence type="ECO:0000256" key="3">
    <source>
        <dbReference type="ARBA" id="ARBA00022741"/>
    </source>
</evidence>
<dbReference type="InterPro" id="IPR001650">
    <property type="entry name" value="Helicase_C-like"/>
</dbReference>
<dbReference type="EC" id="3.6.4.13" evidence="2"/>
<dbReference type="InterPro" id="IPR000629">
    <property type="entry name" value="RNA-helicase_DEAD-box_CS"/>
</dbReference>
<evidence type="ECO:0000256" key="10">
    <source>
        <dbReference type="ARBA" id="ARBA00044533"/>
    </source>
</evidence>
<evidence type="ECO:0000256" key="6">
    <source>
        <dbReference type="ARBA" id="ARBA00022840"/>
    </source>
</evidence>
<evidence type="ECO:0000256" key="8">
    <source>
        <dbReference type="ARBA" id="ARBA00023242"/>
    </source>
</evidence>
<dbReference type="GO" id="GO:0005524">
    <property type="term" value="F:ATP binding"/>
    <property type="evidence" value="ECO:0007669"/>
    <property type="project" value="UniProtKB-KW"/>
</dbReference>
<dbReference type="Pfam" id="PF00271">
    <property type="entry name" value="Helicase_C"/>
    <property type="match status" value="1"/>
</dbReference>
<dbReference type="AlphaFoldDB" id="A0A9Q0MUU0"/>
<evidence type="ECO:0000256" key="5">
    <source>
        <dbReference type="ARBA" id="ARBA00022806"/>
    </source>
</evidence>
<dbReference type="FunFam" id="3.40.50.300:FF:000759">
    <property type="entry name" value="probable ATP-dependent RNA helicase DDX52"/>
    <property type="match status" value="1"/>
</dbReference>
<dbReference type="SMART" id="SM00487">
    <property type="entry name" value="DEXDc"/>
    <property type="match status" value="1"/>
</dbReference>
<dbReference type="EMBL" id="WJQU01000003">
    <property type="protein sequence ID" value="KAJ6638456.1"/>
    <property type="molecule type" value="Genomic_DNA"/>
</dbReference>
<dbReference type="PANTHER" id="PTHR47959:SF15">
    <property type="entry name" value="RNA HELICASE"/>
    <property type="match status" value="1"/>
</dbReference>
<dbReference type="GO" id="GO:0005730">
    <property type="term" value="C:nucleolus"/>
    <property type="evidence" value="ECO:0007669"/>
    <property type="project" value="UniProtKB-SubCell"/>
</dbReference>
<evidence type="ECO:0000256" key="7">
    <source>
        <dbReference type="ARBA" id="ARBA00022884"/>
    </source>
</evidence>
<organism evidence="15 16">
    <name type="scientific">Pseudolycoriella hygida</name>
    <dbReference type="NCBI Taxonomy" id="35572"/>
    <lineage>
        <taxon>Eukaryota</taxon>
        <taxon>Metazoa</taxon>
        <taxon>Ecdysozoa</taxon>
        <taxon>Arthropoda</taxon>
        <taxon>Hexapoda</taxon>
        <taxon>Insecta</taxon>
        <taxon>Pterygota</taxon>
        <taxon>Neoptera</taxon>
        <taxon>Endopterygota</taxon>
        <taxon>Diptera</taxon>
        <taxon>Nematocera</taxon>
        <taxon>Sciaroidea</taxon>
        <taxon>Sciaridae</taxon>
        <taxon>Pseudolycoriella</taxon>
    </lineage>
</organism>
<dbReference type="PROSITE" id="PS51192">
    <property type="entry name" value="HELICASE_ATP_BIND_1"/>
    <property type="match status" value="1"/>
</dbReference>
<evidence type="ECO:0000256" key="2">
    <source>
        <dbReference type="ARBA" id="ARBA00012552"/>
    </source>
</evidence>
<name>A0A9Q0MUU0_9DIPT</name>
<sequence length="578" mass="65128">MDAREIFKQLTCGAVFTKRKPPKTQEPVAPPLVCPKMEVKEEDETMGLAESMKPEIESDNEETNVDMQILDDSAMPILTKKKKKTVTAAQLKNWETEKINRLRNKYHIHIKGSNPPDPLETFNEMKTKYGINSQVFDNLFSCGYNIPTPIQMQAIPVMASGRSVMACAQTGSGKTSAFLLPIIRDLKKPKAKGFRAVILCPTRELAKQTQRECLRLVDGLGLRVHILSKVNQAESRYGEKSNKKFDILITTPNRVCYLLSEEPVALDLTSVKWLILDEADKLFEEGKNGFREQFDQIYKACSRSSLKVGLFSATWTNAVAKWCRRNIKGFLTITIGQRNSATDLVEQELVFAGSEPGKLLAFREMLRKGLQPPVLVFVDSKDRAQQLYKELMFDGINIDVIHSDRNQQERDNVVKDFRVGKIWVLVCTELISRGIDFKGVNLVVNYDFPQSAISYIHRVGRTGRAGRRGRAITYWTTNDTANLKSIAKVIKNSGCPVPEYMLALKDQSKKAKKKLGKTVPEREDINVKHATKKKVKVIAKVNHKKANGKLVQNGKVAKVKTQKMLNKSLKTKAKKVSG</sequence>
<dbReference type="SMART" id="SM00490">
    <property type="entry name" value="HELICc"/>
    <property type="match status" value="1"/>
</dbReference>
<dbReference type="InterPro" id="IPR050079">
    <property type="entry name" value="DEAD_box_RNA_helicase"/>
</dbReference>
<evidence type="ECO:0000313" key="15">
    <source>
        <dbReference type="EMBL" id="KAJ6638456.1"/>
    </source>
</evidence>
<evidence type="ECO:0000259" key="13">
    <source>
        <dbReference type="PROSITE" id="PS51192"/>
    </source>
</evidence>
<keyword evidence="8" id="KW-0539">Nucleus</keyword>
<comment type="similarity">
    <text evidence="9">Belongs to the DEAD box helicase family. DDX52/ROK1 subfamily.</text>
</comment>
<dbReference type="Gene3D" id="3.40.50.300">
    <property type="entry name" value="P-loop containing nucleotide triphosphate hydrolases"/>
    <property type="match status" value="2"/>
</dbReference>
<evidence type="ECO:0000259" key="14">
    <source>
        <dbReference type="PROSITE" id="PS51194"/>
    </source>
</evidence>
<dbReference type="OrthoDB" id="360161at2759"/>
<keyword evidence="16" id="KW-1185">Reference proteome</keyword>
<dbReference type="PANTHER" id="PTHR47959">
    <property type="entry name" value="ATP-DEPENDENT RNA HELICASE RHLE-RELATED"/>
    <property type="match status" value="1"/>
</dbReference>
<dbReference type="InterPro" id="IPR027417">
    <property type="entry name" value="P-loop_NTPase"/>
</dbReference>
<dbReference type="CDD" id="cd17957">
    <property type="entry name" value="DEADc_DDX52"/>
    <property type="match status" value="1"/>
</dbReference>
<reference evidence="15" key="1">
    <citation type="submission" date="2022-07" db="EMBL/GenBank/DDBJ databases">
        <authorList>
            <person name="Trinca V."/>
            <person name="Uliana J.V.C."/>
            <person name="Torres T.T."/>
            <person name="Ward R.J."/>
            <person name="Monesi N."/>
        </authorList>
    </citation>
    <scope>NUCLEOTIDE SEQUENCE</scope>
    <source>
        <strain evidence="15">HSMRA1968</strain>
        <tissue evidence="15">Whole embryos</tissue>
    </source>
</reference>
<dbReference type="PROSITE" id="PS51194">
    <property type="entry name" value="HELICASE_CTER"/>
    <property type="match status" value="1"/>
</dbReference>
<evidence type="ECO:0000256" key="12">
    <source>
        <dbReference type="RuleBase" id="RU000492"/>
    </source>
</evidence>
<keyword evidence="6 12" id="KW-0067">ATP-binding</keyword>
<evidence type="ECO:0000256" key="1">
    <source>
        <dbReference type="ARBA" id="ARBA00004604"/>
    </source>
</evidence>
<keyword evidence="3 12" id="KW-0547">Nucleotide-binding</keyword>
<dbReference type="PROSITE" id="PS00039">
    <property type="entry name" value="DEAD_ATP_HELICASE"/>
    <property type="match status" value="1"/>
</dbReference>
<keyword evidence="5 12" id="KW-0347">Helicase</keyword>
<comment type="catalytic activity">
    <reaction evidence="11">
        <text>ATP + H2O = ADP + phosphate + H(+)</text>
        <dbReference type="Rhea" id="RHEA:13065"/>
        <dbReference type="ChEBI" id="CHEBI:15377"/>
        <dbReference type="ChEBI" id="CHEBI:15378"/>
        <dbReference type="ChEBI" id="CHEBI:30616"/>
        <dbReference type="ChEBI" id="CHEBI:43474"/>
        <dbReference type="ChEBI" id="CHEBI:456216"/>
        <dbReference type="EC" id="3.6.4.13"/>
    </reaction>
</comment>
<evidence type="ECO:0000256" key="4">
    <source>
        <dbReference type="ARBA" id="ARBA00022801"/>
    </source>
</evidence>
<dbReference type="InterPro" id="IPR044764">
    <property type="entry name" value="DDX52/Rok1_DEADc"/>
</dbReference>
<evidence type="ECO:0000256" key="11">
    <source>
        <dbReference type="ARBA" id="ARBA00047984"/>
    </source>
</evidence>
<dbReference type="GO" id="GO:0016787">
    <property type="term" value="F:hydrolase activity"/>
    <property type="evidence" value="ECO:0007669"/>
    <property type="project" value="UniProtKB-KW"/>
</dbReference>
<dbReference type="Pfam" id="PF00270">
    <property type="entry name" value="DEAD"/>
    <property type="match status" value="1"/>
</dbReference>
<keyword evidence="7" id="KW-0694">RNA-binding</keyword>
<evidence type="ECO:0000256" key="9">
    <source>
        <dbReference type="ARBA" id="ARBA00024355"/>
    </source>
</evidence>
<dbReference type="InterPro" id="IPR014001">
    <property type="entry name" value="Helicase_ATP-bd"/>
</dbReference>
<dbReference type="GO" id="GO:0030490">
    <property type="term" value="P:maturation of SSU-rRNA"/>
    <property type="evidence" value="ECO:0007669"/>
    <property type="project" value="InterPro"/>
</dbReference>
<proteinExistence type="inferred from homology"/>
<dbReference type="GO" id="GO:0003724">
    <property type="term" value="F:RNA helicase activity"/>
    <property type="evidence" value="ECO:0007669"/>
    <property type="project" value="UniProtKB-EC"/>
</dbReference>
<dbReference type="InterPro" id="IPR011545">
    <property type="entry name" value="DEAD/DEAH_box_helicase_dom"/>
</dbReference>
<comment type="caution">
    <text evidence="15">The sequence shown here is derived from an EMBL/GenBank/DDBJ whole genome shotgun (WGS) entry which is preliminary data.</text>
</comment>
<gene>
    <name evidence="15" type="primary">DDX52</name>
    <name evidence="15" type="ORF">Bhyg_11191</name>
</gene>
<keyword evidence="4 12" id="KW-0378">Hydrolase</keyword>
<comment type="subcellular location">
    <subcellularLocation>
        <location evidence="1">Nucleus</location>
        <location evidence="1">Nucleolus</location>
    </subcellularLocation>
</comment>
<dbReference type="Proteomes" id="UP001151699">
    <property type="component" value="Chromosome X"/>
</dbReference>
<dbReference type="SUPFAM" id="SSF52540">
    <property type="entry name" value="P-loop containing nucleoside triphosphate hydrolases"/>
    <property type="match status" value="1"/>
</dbReference>
<dbReference type="CDD" id="cd18787">
    <property type="entry name" value="SF2_C_DEAD"/>
    <property type="match status" value="1"/>
</dbReference>
<dbReference type="GO" id="GO:0005829">
    <property type="term" value="C:cytosol"/>
    <property type="evidence" value="ECO:0007669"/>
    <property type="project" value="TreeGrafter"/>
</dbReference>
<protein>
    <recommendedName>
        <fullName evidence="10">Probable ATP-dependent RNA helicase DDX52</fullName>
        <ecNumber evidence="2">3.6.4.13</ecNumber>
    </recommendedName>
</protein>
<dbReference type="GO" id="GO:0003723">
    <property type="term" value="F:RNA binding"/>
    <property type="evidence" value="ECO:0007669"/>
    <property type="project" value="UniProtKB-KW"/>
</dbReference>
<feature type="domain" description="Helicase C-terminal" evidence="14">
    <location>
        <begin position="344"/>
        <end position="505"/>
    </location>
</feature>
<feature type="domain" description="Helicase ATP-binding" evidence="13">
    <location>
        <begin position="155"/>
        <end position="333"/>
    </location>
</feature>
<accession>A0A9Q0MUU0</accession>